<feature type="compositionally biased region" description="Low complexity" evidence="5">
    <location>
        <begin position="1033"/>
        <end position="1058"/>
    </location>
</feature>
<evidence type="ECO:0000259" key="6">
    <source>
        <dbReference type="PROSITE" id="PS50089"/>
    </source>
</evidence>
<feature type="compositionally biased region" description="Polar residues" evidence="5">
    <location>
        <begin position="1428"/>
        <end position="1437"/>
    </location>
</feature>
<feature type="compositionally biased region" description="Low complexity" evidence="5">
    <location>
        <begin position="568"/>
        <end position="581"/>
    </location>
</feature>
<feature type="region of interest" description="Disordered" evidence="5">
    <location>
        <begin position="792"/>
        <end position="846"/>
    </location>
</feature>
<evidence type="ECO:0000256" key="1">
    <source>
        <dbReference type="ARBA" id="ARBA00022723"/>
    </source>
</evidence>
<keyword evidence="1" id="KW-0479">Metal-binding</keyword>
<feature type="region of interest" description="Disordered" evidence="5">
    <location>
        <begin position="1599"/>
        <end position="1626"/>
    </location>
</feature>
<proteinExistence type="predicted"/>
<feature type="compositionally biased region" description="Polar residues" evidence="5">
    <location>
        <begin position="590"/>
        <end position="600"/>
    </location>
</feature>
<name>A0A7J6M5X0_PERCH</name>
<dbReference type="Proteomes" id="UP000591131">
    <property type="component" value="Unassembled WGS sequence"/>
</dbReference>
<feature type="region of interest" description="Disordered" evidence="5">
    <location>
        <begin position="905"/>
        <end position="925"/>
    </location>
</feature>
<feature type="region of interest" description="Disordered" evidence="5">
    <location>
        <begin position="1859"/>
        <end position="1880"/>
    </location>
</feature>
<dbReference type="EMBL" id="JAAPAO010000222">
    <property type="protein sequence ID" value="KAF4666973.1"/>
    <property type="molecule type" value="Genomic_DNA"/>
</dbReference>
<feature type="region of interest" description="Disordered" evidence="5">
    <location>
        <begin position="1721"/>
        <end position="1759"/>
    </location>
</feature>
<feature type="region of interest" description="Disordered" evidence="5">
    <location>
        <begin position="1146"/>
        <end position="1170"/>
    </location>
</feature>
<feature type="compositionally biased region" description="Polar residues" evidence="5">
    <location>
        <begin position="558"/>
        <end position="567"/>
    </location>
</feature>
<reference evidence="7 8" key="1">
    <citation type="submission" date="2020-04" db="EMBL/GenBank/DDBJ databases">
        <title>Perkinsus chesapeaki whole genome sequence.</title>
        <authorList>
            <person name="Bogema D.R."/>
        </authorList>
    </citation>
    <scope>NUCLEOTIDE SEQUENCE [LARGE SCALE GENOMIC DNA]</scope>
    <source>
        <strain evidence="7">ATCC PRA-425</strain>
    </source>
</reference>
<feature type="compositionally biased region" description="Basic and acidic residues" evidence="5">
    <location>
        <begin position="1947"/>
        <end position="1959"/>
    </location>
</feature>
<evidence type="ECO:0000313" key="8">
    <source>
        <dbReference type="Proteomes" id="UP000591131"/>
    </source>
</evidence>
<feature type="compositionally biased region" description="Low complexity" evidence="5">
    <location>
        <begin position="181"/>
        <end position="194"/>
    </location>
</feature>
<comment type="caution">
    <text evidence="7">The sequence shown here is derived from an EMBL/GenBank/DDBJ whole genome shotgun (WGS) entry which is preliminary data.</text>
</comment>
<evidence type="ECO:0000313" key="7">
    <source>
        <dbReference type="EMBL" id="KAF4666973.1"/>
    </source>
</evidence>
<feature type="region of interest" description="Disordered" evidence="5">
    <location>
        <begin position="88"/>
        <end position="118"/>
    </location>
</feature>
<dbReference type="PANTHER" id="PTHR34491">
    <property type="entry name" value="A-TYPE INCLUSION PROTEIN, PUTATIVE-RELATED"/>
    <property type="match status" value="1"/>
</dbReference>
<feature type="compositionally biased region" description="Polar residues" evidence="5">
    <location>
        <begin position="1261"/>
        <end position="1271"/>
    </location>
</feature>
<feature type="region of interest" description="Disordered" evidence="5">
    <location>
        <begin position="941"/>
        <end position="974"/>
    </location>
</feature>
<feature type="compositionally biased region" description="Low complexity" evidence="5">
    <location>
        <begin position="298"/>
        <end position="312"/>
    </location>
</feature>
<feature type="region of interest" description="Disordered" evidence="5">
    <location>
        <begin position="176"/>
        <end position="196"/>
    </location>
</feature>
<feature type="compositionally biased region" description="Acidic residues" evidence="5">
    <location>
        <begin position="109"/>
        <end position="118"/>
    </location>
</feature>
<feature type="region of interest" description="Disordered" evidence="5">
    <location>
        <begin position="1783"/>
        <end position="1808"/>
    </location>
</feature>
<feature type="compositionally biased region" description="Basic and acidic residues" evidence="5">
    <location>
        <begin position="1518"/>
        <end position="1533"/>
    </location>
</feature>
<sequence length="2159" mass="232613">MADSYYDSDLVCEYCSINFDLEHHVPKLLGVCGHNLCAECVASLGQARGIGRFMCPFCRQPHRPGEISTNPVIIGVLRSAASGVLGSSPSNGLNGSSSTDGGATCLTASDDEDARSDTFDEDASWNYKWYEEKGKWWFFDPSKDRRWHYFGKWTGSGGGPEGATTDWKDWDEWKQWKDDSGQQQQPWGGSSSSWACRQQAARSLPMGIYARPTCQVQVRKQLRSTIRGTSTVEGTGKQQRAKGGECGSRRASTAAPGGVRSPRTLVAVAKSLASASAGKVPSPAELFKLSGKQEASARQSAAQAQLRSGPARASRRRSTVSGVTGEKAAAGLVVEVPKRSVAQRQRRERELEQAAQARQFKQAVLAERNLAPPPPSRTHPSHRPPGDGQQQQQQTARQHRPSLLATSRTTLTQVYGGKGRGQSSGRRSRPRSSQPRQGCSRSLPPLKGRSTPPNSANRRPDGRCTPYSEGCASPRNDMEGIPPPPAVAAGKRWQQQQPLRSWSPERARVVRAKGRPPLRKRLRRATLAKAAACLRRTLASTRSQTVLQEEERRDLTQEAGSQTGRTGSSPSTSAANSSEPALACEELSPLVTSISLSTSRMKGEKTRTERRTVATNTSPPRRRPPRASSIGQEEQHQPQPPAYSEVVSNSLRDAARAHGLTITNLGGLRDSSIQQNSTTSPLHWSRASEEFLGTFCSAHGLTLVNMAHSFPSPSSPDTSLPPANAHPSTFAAPSGWQNSQERPLRYPRPEPAADTANPQDLVLVDRTAASMTTPGQGEEMSDYLEGCFRGASMAAQRSPPPLSQPASKPVSRSRALPQRYAFDGPGRSRVESSTASLPPPSDGGGGVMSFDDGMVNEVNDGMRIIDIVVAQMRSTTMEQDSPAGIRTVSVPVQANLDQSSVPEAQHNHYHHHPHQHSTALSGAGGDSGGLMLVDFNTQRRPPIRMTGNATAAASAALQHRQGASSSSTASETSDILPESLYDSIGVISHLSDANDATEKQQGEVSRMGRRGHANFDCDLLLEDICTKAEPVYSTSGSSSSLAGTATPSIPSSGAASPAETGQWKLGAWSAAAGGGGPHLAQELTEQARLALDHMDRTDELMRLADVAGIQRQQQLLVRQQVADAVTAGRRHSDRLARAQQLCETMQANSSSSCARLAPPPPPPPVDKRPELRERSTEICQSIGRAVGVETAPTAMEAVGLQTESIDRRTEMEANLEHSLCEEDKGEEAKPFRSVHWQTPHHGGYAMWTQTEGPIRGVDQAVQPTPSASSCRSNERWSVATSRGGGGADSARRAVGVCCSSSPSYSMVGFEEDGEHEITVSCSSEVSMVHPGSIVASSFHSDISLPFTAPYSDWRSSAAGGGGGGQQLGRDGDEDEASILSASAALEGHLNLTYRSLRNDRSVQASPGGHDVVGLSRWVRRMLPPPPQTLRSSHTSLCESRLSQSPSCSSSMVTDISFDGGRHSVEEVTGALARRRKRAVEDVEKRIRDSQEKMAAGKEKDIPSPVKKRRERRELRRRQREESRSRGSLRDSRESTGSSTDSLSIIIRDAERRLLHQQQRLRSRGEAVAKATEDAIRDNEAKLKRVEYLKELKKEIAVARQQEMSPPPVEVSKEKSGQSSPAAAAVKEVGGEVAAGEVGVEEVDLEGDGVGEVVEEAGGKELHIDPQLSPRIETDEEAMASSSSSDDDDERKSTGSSVMQRIHAVEVHNEEDSMSSTKLLEVVHSRSSPETAPALSPGTGGLSRVHEEEEVGILEEEEVSQTSLDSAVLIADPVEAAKAVAEAKAPSLRKDAGGGSKSSGASAGGHQFEASTGPVIEVARFEAKSPVVAKESSEDLEIDKMEVVEEAPVQSPELITMLPRQQQQQLPAATSGSSKTSPAIRIDGDRMIDSASPSAGTRALLGWVRALPKRDLDECVNHITEHVLESLLDDRALERKVLTSLGGSSSHPIEEGGGRSEESTRKLHADRLIDLKAQAAAVVEAASLRYATTESVGRAEVNGNVVAEIVSKEVTSPIHSELLWDSCLELARRPSPEQQACSLWCKRFPGAKSPLSPFIAVTNAWSTIHQQLNRILETNSDLRMRAEAGLYHSELQQAEEQQVDNLARQVVSHMAIAGVTSLFDRSERKLIRSRILDDLDEAVFAALVEDFALELRDEYEEGGG</sequence>
<feature type="domain" description="RING-type" evidence="6">
    <location>
        <begin position="12"/>
        <end position="59"/>
    </location>
</feature>
<feature type="region of interest" description="Disordered" evidence="5">
    <location>
        <begin position="369"/>
        <end position="503"/>
    </location>
</feature>
<feature type="compositionally biased region" description="Low complexity" evidence="5">
    <location>
        <begin position="710"/>
        <end position="722"/>
    </location>
</feature>
<feature type="compositionally biased region" description="Basic and acidic residues" evidence="5">
    <location>
        <begin position="1478"/>
        <end position="1501"/>
    </location>
</feature>
<evidence type="ECO:0000256" key="2">
    <source>
        <dbReference type="ARBA" id="ARBA00022771"/>
    </source>
</evidence>
<dbReference type="PROSITE" id="PS50089">
    <property type="entry name" value="ZF_RING_2"/>
    <property type="match status" value="1"/>
</dbReference>
<dbReference type="Gene3D" id="3.30.40.10">
    <property type="entry name" value="Zinc/RING finger domain, C3HC4 (zinc finger)"/>
    <property type="match status" value="1"/>
</dbReference>
<dbReference type="PANTHER" id="PTHR34491:SF38">
    <property type="entry name" value="CENTROSOMIN N-TERMINAL MOTIF 1 DOMAIN-CONTAINING PROTEIN-RELATED"/>
    <property type="match status" value="1"/>
</dbReference>
<feature type="compositionally biased region" description="Polar residues" evidence="5">
    <location>
        <begin position="404"/>
        <end position="413"/>
    </location>
</feature>
<feature type="region of interest" description="Disordered" evidence="5">
    <location>
        <begin position="298"/>
        <end position="325"/>
    </location>
</feature>
<dbReference type="SMART" id="SM00184">
    <property type="entry name" value="RING"/>
    <property type="match status" value="1"/>
</dbReference>
<feature type="compositionally biased region" description="Low complexity" evidence="5">
    <location>
        <begin position="1439"/>
        <end position="1450"/>
    </location>
</feature>
<accession>A0A7J6M5X0</accession>
<dbReference type="InterPro" id="IPR013083">
    <property type="entry name" value="Znf_RING/FYVE/PHD"/>
</dbReference>
<dbReference type="GO" id="GO:0008270">
    <property type="term" value="F:zinc ion binding"/>
    <property type="evidence" value="ECO:0007669"/>
    <property type="project" value="UniProtKB-KW"/>
</dbReference>
<feature type="region of interest" description="Disordered" evidence="5">
    <location>
        <begin position="1261"/>
        <end position="1285"/>
    </location>
</feature>
<feature type="compositionally biased region" description="Basic residues" evidence="5">
    <location>
        <begin position="1505"/>
        <end position="1517"/>
    </location>
</feature>
<evidence type="ECO:0000256" key="3">
    <source>
        <dbReference type="ARBA" id="ARBA00022833"/>
    </source>
</evidence>
<feature type="compositionally biased region" description="Polar residues" evidence="5">
    <location>
        <begin position="1865"/>
        <end position="1876"/>
    </location>
</feature>
<feature type="region of interest" description="Disordered" evidence="5">
    <location>
        <begin position="339"/>
        <end position="358"/>
    </location>
</feature>
<feature type="region of interest" description="Disordered" evidence="5">
    <location>
        <begin position="1423"/>
        <end position="1451"/>
    </location>
</feature>
<dbReference type="SUPFAM" id="SSF57850">
    <property type="entry name" value="RING/U-box"/>
    <property type="match status" value="1"/>
</dbReference>
<feature type="compositionally biased region" description="Low complexity" evidence="5">
    <location>
        <begin position="963"/>
        <end position="973"/>
    </location>
</feature>
<keyword evidence="8" id="KW-1185">Reference proteome</keyword>
<protein>
    <recommendedName>
        <fullName evidence="6">RING-type domain-containing protein</fullName>
    </recommendedName>
</protein>
<feature type="compositionally biased region" description="Polar residues" evidence="5">
    <location>
        <begin position="225"/>
        <end position="238"/>
    </location>
</feature>
<dbReference type="OrthoDB" id="443163at2759"/>
<gene>
    <name evidence="7" type="ORF">FOL47_003833</name>
</gene>
<organism evidence="7 8">
    <name type="scientific">Perkinsus chesapeaki</name>
    <name type="common">Clam parasite</name>
    <name type="synonym">Perkinsus andrewsi</name>
    <dbReference type="NCBI Taxonomy" id="330153"/>
    <lineage>
        <taxon>Eukaryota</taxon>
        <taxon>Sar</taxon>
        <taxon>Alveolata</taxon>
        <taxon>Perkinsozoa</taxon>
        <taxon>Perkinsea</taxon>
        <taxon>Perkinsida</taxon>
        <taxon>Perkinsidae</taxon>
        <taxon>Perkinsus</taxon>
    </lineage>
</organism>
<feature type="region of interest" description="Disordered" evidence="5">
    <location>
        <begin position="710"/>
        <end position="763"/>
    </location>
</feature>
<evidence type="ECO:0000256" key="4">
    <source>
        <dbReference type="PROSITE-ProRule" id="PRU00175"/>
    </source>
</evidence>
<keyword evidence="3" id="KW-0862">Zinc</keyword>
<feature type="compositionally biased region" description="Low complexity" evidence="5">
    <location>
        <begin position="88"/>
        <end position="98"/>
    </location>
</feature>
<dbReference type="PROSITE" id="PS00518">
    <property type="entry name" value="ZF_RING_1"/>
    <property type="match status" value="1"/>
</dbReference>
<feature type="compositionally biased region" description="Basic and acidic residues" evidence="5">
    <location>
        <begin position="601"/>
        <end position="612"/>
    </location>
</feature>
<feature type="region of interest" description="Disordered" evidence="5">
    <location>
        <begin position="1032"/>
        <end position="1060"/>
    </location>
</feature>
<keyword evidence="2 4" id="KW-0863">Zinc-finger</keyword>
<feature type="region of interest" description="Disordered" evidence="5">
    <location>
        <begin position="541"/>
        <end position="644"/>
    </location>
</feature>
<feature type="region of interest" description="Disordered" evidence="5">
    <location>
        <begin position="1470"/>
        <end position="1542"/>
    </location>
</feature>
<feature type="region of interest" description="Disordered" evidence="5">
    <location>
        <begin position="1938"/>
        <end position="1959"/>
    </location>
</feature>
<feature type="compositionally biased region" description="Acidic residues" evidence="5">
    <location>
        <begin position="1747"/>
        <end position="1758"/>
    </location>
</feature>
<feature type="compositionally biased region" description="Low complexity" evidence="5">
    <location>
        <begin position="423"/>
        <end position="442"/>
    </location>
</feature>
<dbReference type="InterPro" id="IPR001841">
    <property type="entry name" value="Znf_RING"/>
</dbReference>
<feature type="region of interest" description="Disordered" evidence="5">
    <location>
        <begin position="1655"/>
        <end position="1699"/>
    </location>
</feature>
<evidence type="ECO:0000256" key="5">
    <source>
        <dbReference type="SAM" id="MobiDB-lite"/>
    </source>
</evidence>
<feature type="region of interest" description="Disordered" evidence="5">
    <location>
        <begin position="225"/>
        <end position="259"/>
    </location>
</feature>
<dbReference type="InterPro" id="IPR017907">
    <property type="entry name" value="Znf_RING_CS"/>
</dbReference>